<name>A0A6M8BD13_9CYAN</name>
<dbReference type="Pfam" id="PF02472">
    <property type="entry name" value="ExbD"/>
    <property type="match status" value="1"/>
</dbReference>
<evidence type="ECO:0000256" key="3">
    <source>
        <dbReference type="ARBA" id="ARBA00022475"/>
    </source>
</evidence>
<dbReference type="AlphaFoldDB" id="A0A6M8BD13"/>
<dbReference type="GO" id="GO:0015031">
    <property type="term" value="P:protein transport"/>
    <property type="evidence" value="ECO:0007669"/>
    <property type="project" value="UniProtKB-KW"/>
</dbReference>
<accession>A0A6M8BD13</accession>
<sequence>MRFKQRSYGTPPPINLTPMLNVMMGILAFFVMITMLLSEEQGVSVILPPTEDTPPPTELEEPPEPLLVTLTAQRQLLIEGEPVPGNQWQGPVQVYLRANPKGFVILQADRRLPYEQVVQTLAEMKQVGGDRISLSIDPPSP</sequence>
<evidence type="ECO:0000256" key="6">
    <source>
        <dbReference type="ARBA" id="ARBA00023136"/>
    </source>
</evidence>
<keyword evidence="6 8" id="KW-0472">Membrane</keyword>
<feature type="transmembrane region" description="Helical" evidence="8">
    <location>
        <begin position="20"/>
        <end position="38"/>
    </location>
</feature>
<evidence type="ECO:0000313" key="10">
    <source>
        <dbReference type="Proteomes" id="UP000505210"/>
    </source>
</evidence>
<proteinExistence type="inferred from homology"/>
<keyword evidence="5 8" id="KW-1133">Transmembrane helix</keyword>
<evidence type="ECO:0000256" key="8">
    <source>
        <dbReference type="SAM" id="Phobius"/>
    </source>
</evidence>
<protein>
    <submittedName>
        <fullName evidence="9">Biopolymer transporter ExbD</fullName>
    </submittedName>
</protein>
<dbReference type="GO" id="GO:0005886">
    <property type="term" value="C:plasma membrane"/>
    <property type="evidence" value="ECO:0007669"/>
    <property type="project" value="UniProtKB-SubCell"/>
</dbReference>
<evidence type="ECO:0000256" key="7">
    <source>
        <dbReference type="RuleBase" id="RU003879"/>
    </source>
</evidence>
<dbReference type="Proteomes" id="UP000505210">
    <property type="component" value="Chromosome"/>
</dbReference>
<dbReference type="Gene3D" id="3.30.420.270">
    <property type="match status" value="1"/>
</dbReference>
<gene>
    <name evidence="9" type="ORF">HPC62_02270</name>
</gene>
<evidence type="ECO:0000256" key="4">
    <source>
        <dbReference type="ARBA" id="ARBA00022692"/>
    </source>
</evidence>
<keyword evidence="3" id="KW-1003">Cell membrane</keyword>
<keyword evidence="10" id="KW-1185">Reference proteome</keyword>
<dbReference type="RefSeq" id="WP_172353567.1">
    <property type="nucleotide sequence ID" value="NZ_CP053661.1"/>
</dbReference>
<dbReference type="EMBL" id="CP053661">
    <property type="protein sequence ID" value="QKD81153.1"/>
    <property type="molecule type" value="Genomic_DNA"/>
</dbReference>
<comment type="subcellular location">
    <subcellularLocation>
        <location evidence="1">Cell membrane</location>
        <topology evidence="1">Single-pass membrane protein</topology>
    </subcellularLocation>
    <subcellularLocation>
        <location evidence="7">Cell membrane</location>
        <topology evidence="7">Single-pass type II membrane protein</topology>
    </subcellularLocation>
</comment>
<dbReference type="PANTHER" id="PTHR30558:SF3">
    <property type="entry name" value="BIOPOLYMER TRANSPORT PROTEIN EXBD-RELATED"/>
    <property type="match status" value="1"/>
</dbReference>
<evidence type="ECO:0000313" key="9">
    <source>
        <dbReference type="EMBL" id="QKD81153.1"/>
    </source>
</evidence>
<reference evidence="9 10" key="1">
    <citation type="submission" date="2020-05" db="EMBL/GenBank/DDBJ databases">
        <title>Complete genome sequence of of a novel Thermoleptolyngbya strain isolated from hot springs of Ganzi, Sichuan China.</title>
        <authorList>
            <person name="Tang J."/>
            <person name="Daroch M."/>
            <person name="Li L."/>
            <person name="Waleron K."/>
            <person name="Waleron M."/>
            <person name="Waleron M."/>
        </authorList>
    </citation>
    <scope>NUCLEOTIDE SEQUENCE [LARGE SCALE GENOMIC DNA]</scope>
    <source>
        <strain evidence="9 10">PKUAC-SCTA183</strain>
    </source>
</reference>
<keyword evidence="7" id="KW-0813">Transport</keyword>
<organism evidence="9 10">
    <name type="scientific">Thermoleptolyngbya sichuanensis A183</name>
    <dbReference type="NCBI Taxonomy" id="2737172"/>
    <lineage>
        <taxon>Bacteria</taxon>
        <taxon>Bacillati</taxon>
        <taxon>Cyanobacteriota</taxon>
        <taxon>Cyanophyceae</taxon>
        <taxon>Oculatellales</taxon>
        <taxon>Oculatellaceae</taxon>
        <taxon>Thermoleptolyngbya</taxon>
        <taxon>Thermoleptolyngbya sichuanensis</taxon>
    </lineage>
</organism>
<dbReference type="KEGG" id="theu:HPC62_02270"/>
<evidence type="ECO:0000256" key="5">
    <source>
        <dbReference type="ARBA" id="ARBA00022989"/>
    </source>
</evidence>
<keyword evidence="4 7" id="KW-0812">Transmembrane</keyword>
<evidence type="ECO:0000256" key="1">
    <source>
        <dbReference type="ARBA" id="ARBA00004162"/>
    </source>
</evidence>
<dbReference type="GO" id="GO:0022857">
    <property type="term" value="F:transmembrane transporter activity"/>
    <property type="evidence" value="ECO:0007669"/>
    <property type="project" value="InterPro"/>
</dbReference>
<dbReference type="PANTHER" id="PTHR30558">
    <property type="entry name" value="EXBD MEMBRANE COMPONENT OF PMF-DRIVEN MACROMOLECULE IMPORT SYSTEM"/>
    <property type="match status" value="1"/>
</dbReference>
<evidence type="ECO:0000256" key="2">
    <source>
        <dbReference type="ARBA" id="ARBA00005811"/>
    </source>
</evidence>
<keyword evidence="7" id="KW-0653">Protein transport</keyword>
<comment type="similarity">
    <text evidence="2 7">Belongs to the ExbD/TolR family.</text>
</comment>
<dbReference type="InterPro" id="IPR003400">
    <property type="entry name" value="ExbD"/>
</dbReference>